<comment type="caution">
    <text evidence="2">The sequence shown here is derived from an EMBL/GenBank/DDBJ whole genome shotgun (WGS) entry which is preliminary data.</text>
</comment>
<dbReference type="OrthoDB" id="3365698at2759"/>
<dbReference type="STRING" id="71717.A0A4Y7SNP5"/>
<evidence type="ECO:0000259" key="1">
    <source>
        <dbReference type="Pfam" id="PF12937"/>
    </source>
</evidence>
<dbReference type="Proteomes" id="UP000298030">
    <property type="component" value="Unassembled WGS sequence"/>
</dbReference>
<name>A0A4Y7SNP5_COPMI</name>
<feature type="domain" description="F-box" evidence="1">
    <location>
        <begin position="75"/>
        <end position="134"/>
    </location>
</feature>
<organism evidence="2 3">
    <name type="scientific">Coprinellus micaceus</name>
    <name type="common">Glistening ink-cap mushroom</name>
    <name type="synonym">Coprinus micaceus</name>
    <dbReference type="NCBI Taxonomy" id="71717"/>
    <lineage>
        <taxon>Eukaryota</taxon>
        <taxon>Fungi</taxon>
        <taxon>Dikarya</taxon>
        <taxon>Basidiomycota</taxon>
        <taxon>Agaricomycotina</taxon>
        <taxon>Agaricomycetes</taxon>
        <taxon>Agaricomycetidae</taxon>
        <taxon>Agaricales</taxon>
        <taxon>Agaricineae</taxon>
        <taxon>Psathyrellaceae</taxon>
        <taxon>Coprinellus</taxon>
    </lineage>
</organism>
<dbReference type="Gene3D" id="1.20.1280.50">
    <property type="match status" value="1"/>
</dbReference>
<reference evidence="2 3" key="1">
    <citation type="journal article" date="2019" name="Nat. Ecol. Evol.">
        <title>Megaphylogeny resolves global patterns of mushroom evolution.</title>
        <authorList>
            <person name="Varga T."/>
            <person name="Krizsan K."/>
            <person name="Foldi C."/>
            <person name="Dima B."/>
            <person name="Sanchez-Garcia M."/>
            <person name="Sanchez-Ramirez S."/>
            <person name="Szollosi G.J."/>
            <person name="Szarkandi J.G."/>
            <person name="Papp V."/>
            <person name="Albert L."/>
            <person name="Andreopoulos W."/>
            <person name="Angelini C."/>
            <person name="Antonin V."/>
            <person name="Barry K.W."/>
            <person name="Bougher N.L."/>
            <person name="Buchanan P."/>
            <person name="Buyck B."/>
            <person name="Bense V."/>
            <person name="Catcheside P."/>
            <person name="Chovatia M."/>
            <person name="Cooper J."/>
            <person name="Damon W."/>
            <person name="Desjardin D."/>
            <person name="Finy P."/>
            <person name="Geml J."/>
            <person name="Haridas S."/>
            <person name="Hughes K."/>
            <person name="Justo A."/>
            <person name="Karasinski D."/>
            <person name="Kautmanova I."/>
            <person name="Kiss B."/>
            <person name="Kocsube S."/>
            <person name="Kotiranta H."/>
            <person name="LaButti K.M."/>
            <person name="Lechner B.E."/>
            <person name="Liimatainen K."/>
            <person name="Lipzen A."/>
            <person name="Lukacs Z."/>
            <person name="Mihaltcheva S."/>
            <person name="Morgado L.N."/>
            <person name="Niskanen T."/>
            <person name="Noordeloos M.E."/>
            <person name="Ohm R.A."/>
            <person name="Ortiz-Santana B."/>
            <person name="Ovrebo C."/>
            <person name="Racz N."/>
            <person name="Riley R."/>
            <person name="Savchenko A."/>
            <person name="Shiryaev A."/>
            <person name="Soop K."/>
            <person name="Spirin V."/>
            <person name="Szebenyi C."/>
            <person name="Tomsovsky M."/>
            <person name="Tulloss R.E."/>
            <person name="Uehling J."/>
            <person name="Grigoriev I.V."/>
            <person name="Vagvolgyi C."/>
            <person name="Papp T."/>
            <person name="Martin F.M."/>
            <person name="Miettinen O."/>
            <person name="Hibbett D.S."/>
            <person name="Nagy L.G."/>
        </authorList>
    </citation>
    <scope>NUCLEOTIDE SEQUENCE [LARGE SCALE GENOMIC DNA]</scope>
    <source>
        <strain evidence="2 3">FP101781</strain>
    </source>
</reference>
<keyword evidence="3" id="KW-1185">Reference proteome</keyword>
<dbReference type="EMBL" id="QPFP01000077">
    <property type="protein sequence ID" value="TEB23523.1"/>
    <property type="molecule type" value="Genomic_DNA"/>
</dbReference>
<dbReference type="Pfam" id="PF12937">
    <property type="entry name" value="F-box-like"/>
    <property type="match status" value="1"/>
</dbReference>
<gene>
    <name evidence="2" type="ORF">FA13DRAFT_1739977</name>
</gene>
<dbReference type="InterPro" id="IPR001810">
    <property type="entry name" value="F-box_dom"/>
</dbReference>
<evidence type="ECO:0000313" key="2">
    <source>
        <dbReference type="EMBL" id="TEB23523.1"/>
    </source>
</evidence>
<protein>
    <recommendedName>
        <fullName evidence="1">F-box domain-containing protein</fullName>
    </recommendedName>
</protein>
<proteinExistence type="predicted"/>
<sequence length="644" mass="71815">MEDQGRSDRCLQIEQALGLADSLLGSLERLTMVEETDYNRIASIPGADVAQLQATLAIIDKKLKYLANASRSGSINRLPNRVLIRIFHILIDLPTDSGRGLFPLPSLKWVSVTHVCTHWRELALPTASLWNHLLLYANAGGPLIDAFLSRSGDLPLTVTLGQGAKTKPSIPRIQVYRRGLRRVIDEASHRIAKLIVEPGFPIDDILRADRLGQKLTAELSQALPAIIRTTSQSTTPKFSPASTSIHDSLSMLLHSPSPRLRHLELSGGPVVAHTLSSGAPFEHLEVLHLVQRGPVVHAECLGLSKALAVLSASKGTLRKLTLVGIPFSDDVNEDSPARAPIALDTLEYLEVGDWPSNESVGTFLSHLLIPRTALKCIWGDELEESSSCKIYPRFHSHPEDTRSVVLASAPGGDMIALHHGDLFINGAIPFPTYSSLFVVPLASVDKLVLTPLINPLTIEEWSHLFSLLPSIRVIEVRDAEPGRLLRALRRRPGLPHLTELDMQYSDRPWSLEEFDPLGIEYTTEPPGLAALLYSVASQRHSQSLNNADRPVRRLERVFVRFDARVKAVEEWEAELDAVFERMREYVGRALYFKRKWGLPDAAEEESERRMEQENKWYLVMKTFQGLWPTKAAYFKRLDAIGKDE</sequence>
<accession>A0A4Y7SNP5</accession>
<evidence type="ECO:0000313" key="3">
    <source>
        <dbReference type="Proteomes" id="UP000298030"/>
    </source>
</evidence>
<dbReference type="AlphaFoldDB" id="A0A4Y7SNP5"/>